<organism evidence="1 2">
    <name type="scientific">Natronoglomus mannanivorans</name>
    <dbReference type="NCBI Taxonomy" id="2979990"/>
    <lineage>
        <taxon>Archaea</taxon>
        <taxon>Methanobacteriati</taxon>
        <taxon>Methanobacteriota</taxon>
        <taxon>Stenosarchaea group</taxon>
        <taxon>Halobacteria</taxon>
        <taxon>Halobacteriales</taxon>
        <taxon>Natrialbaceae</taxon>
        <taxon>Natronoglomus</taxon>
    </lineage>
</organism>
<protein>
    <recommendedName>
        <fullName evidence="3">Tat (Twin-arginine translocation) pathway signal sequence</fullName>
    </recommendedName>
</protein>
<proteinExistence type="predicted"/>
<accession>A0ABT2QGU0</accession>
<dbReference type="Proteomes" id="UP001320972">
    <property type="component" value="Unassembled WGS sequence"/>
</dbReference>
<evidence type="ECO:0000313" key="1">
    <source>
        <dbReference type="EMBL" id="MCU4974148.1"/>
    </source>
</evidence>
<gene>
    <name evidence="1" type="ORF">OB955_15570</name>
</gene>
<evidence type="ECO:0000313" key="2">
    <source>
        <dbReference type="Proteomes" id="UP001320972"/>
    </source>
</evidence>
<dbReference type="EMBL" id="JAOPKB010000010">
    <property type="protein sequence ID" value="MCU4974148.1"/>
    <property type="molecule type" value="Genomic_DNA"/>
</dbReference>
<reference evidence="1 2" key="1">
    <citation type="submission" date="2022-09" db="EMBL/GenBank/DDBJ databases">
        <title>Enrichment on poylsaccharides allowed isolation of novel metabolic and taxonomic groups of Haloarchaea.</title>
        <authorList>
            <person name="Sorokin D.Y."/>
            <person name="Elcheninov A.G."/>
            <person name="Khizhniak T.V."/>
            <person name="Kolganova T.V."/>
            <person name="Kublanov I.V."/>
        </authorList>
    </citation>
    <scope>NUCLEOTIDE SEQUENCE [LARGE SCALE GENOMIC DNA]</scope>
    <source>
        <strain evidence="1 2">AArc-m2/3/4</strain>
    </source>
</reference>
<sequence length="498" mass="54121">MTRESASQSNYSRRGFLKHATVAGLGSLALAGTASAWSLEDQYRTVVDVVDAGADNGGNEPITPVLREHAGDDTLLRFPSGRYYMDSQFRFTNFRNFGMVGGDATLVPANYHDFDGPRYRLFRLGTHENPGRDLRVEGFRVDQTAPDTGIRVLNGEVTDGLFVQDVYIHGLHDSGTWGPGLFTITDPNGSGVVRRFRAFDGGLHPDETPNAGNMWHGPTGILTNHYHRGNLRYESCVLGGFPGTGLYVGAPNGRVVVDRGWYENSETASIRLGVSSGRITGAVAAVNQPPDYDTRQLPIRLDYGNWITVEDVDVHMTRPNGNAIRLMNDLDGAAIRDTRITVSGTNPTTAIRVNSQTGPTYIEDVDIDIDTSGNAIKILGTDAGEVGVQNVRITGDAGGSPVQHAIYCERDGCNFRHLEIDQPGPDRRRALLLRGDDYMVYNCAFETTNDPIAVSGDDGWIEETYASAESGSSIRLTGGAGDVVLKNNSFPDGVRDFR</sequence>
<comment type="caution">
    <text evidence="1">The sequence shown here is derived from an EMBL/GenBank/DDBJ whole genome shotgun (WGS) entry which is preliminary data.</text>
</comment>
<dbReference type="InterPro" id="IPR006311">
    <property type="entry name" value="TAT_signal"/>
</dbReference>
<dbReference type="PROSITE" id="PS51318">
    <property type="entry name" value="TAT"/>
    <property type="match status" value="1"/>
</dbReference>
<name>A0ABT2QGU0_9EURY</name>
<dbReference type="SUPFAM" id="SSF51126">
    <property type="entry name" value="Pectin lyase-like"/>
    <property type="match status" value="1"/>
</dbReference>
<dbReference type="InterPro" id="IPR011050">
    <property type="entry name" value="Pectin_lyase_fold/virulence"/>
</dbReference>
<evidence type="ECO:0008006" key="3">
    <source>
        <dbReference type="Google" id="ProtNLM"/>
    </source>
</evidence>
<keyword evidence="2" id="KW-1185">Reference proteome</keyword>
<dbReference type="RefSeq" id="WP_338008365.1">
    <property type="nucleotide sequence ID" value="NZ_JAOPKB010000010.1"/>
</dbReference>